<dbReference type="GO" id="GO:0015562">
    <property type="term" value="F:efflux transmembrane transporter activity"/>
    <property type="evidence" value="ECO:0007669"/>
    <property type="project" value="TreeGrafter"/>
</dbReference>
<evidence type="ECO:0000313" key="5">
    <source>
        <dbReference type="EMBL" id="URW80339.1"/>
    </source>
</evidence>
<accession>A0A9J6ZRY7</accession>
<evidence type="ECO:0000259" key="3">
    <source>
        <dbReference type="Pfam" id="PF25876"/>
    </source>
</evidence>
<dbReference type="KEGG" id="alkq:M9189_03090"/>
<evidence type="ECO:0000256" key="1">
    <source>
        <dbReference type="ARBA" id="ARBA00009477"/>
    </source>
</evidence>
<proteinExistence type="inferred from homology"/>
<evidence type="ECO:0000313" key="6">
    <source>
        <dbReference type="Proteomes" id="UP001056426"/>
    </source>
</evidence>
<dbReference type="GO" id="GO:1990281">
    <property type="term" value="C:efflux pump complex"/>
    <property type="evidence" value="ECO:0007669"/>
    <property type="project" value="TreeGrafter"/>
</dbReference>
<dbReference type="Gene3D" id="2.40.50.100">
    <property type="match status" value="1"/>
</dbReference>
<dbReference type="AlphaFoldDB" id="A0A9J6ZRY7"/>
<reference evidence="5" key="2">
    <citation type="submission" date="2022-06" db="EMBL/GenBank/DDBJ databases">
        <title>Xiashengella guii gen. nov. sp. nov., a bacterium isolated form anaerobic digestion tank.</title>
        <authorList>
            <person name="Huang H."/>
        </authorList>
    </citation>
    <scope>NUCLEOTIDE SEQUENCE</scope>
    <source>
        <strain evidence="5">Ai-910</strain>
    </source>
</reference>
<keyword evidence="6" id="KW-1185">Reference proteome</keyword>
<evidence type="ECO:0000256" key="2">
    <source>
        <dbReference type="SAM" id="Coils"/>
    </source>
</evidence>
<protein>
    <submittedName>
        <fullName evidence="5">Efflux RND transporter periplasmic adaptor subunit</fullName>
    </submittedName>
</protein>
<dbReference type="InterPro" id="IPR058624">
    <property type="entry name" value="MdtA-like_HH"/>
</dbReference>
<dbReference type="PANTHER" id="PTHR30469">
    <property type="entry name" value="MULTIDRUG RESISTANCE PROTEIN MDTA"/>
    <property type="match status" value="1"/>
</dbReference>
<name>A0A9J6ZRY7_9BACT</name>
<feature type="coiled-coil region" evidence="2">
    <location>
        <begin position="90"/>
        <end position="155"/>
    </location>
</feature>
<dbReference type="EMBL" id="CP098400">
    <property type="protein sequence ID" value="URW80339.1"/>
    <property type="molecule type" value="Genomic_DNA"/>
</dbReference>
<feature type="domain" description="Multidrug resistance protein MdtA-like alpha-helical hairpin" evidence="3">
    <location>
        <begin position="91"/>
        <end position="154"/>
    </location>
</feature>
<organism evidence="5 6">
    <name type="scientific">Xiashengella succiniciproducens</name>
    <dbReference type="NCBI Taxonomy" id="2949635"/>
    <lineage>
        <taxon>Bacteria</taxon>
        <taxon>Pseudomonadati</taxon>
        <taxon>Bacteroidota</taxon>
        <taxon>Bacteroidia</taxon>
        <taxon>Marinilabiliales</taxon>
        <taxon>Marinilabiliaceae</taxon>
        <taxon>Xiashengella</taxon>
    </lineage>
</organism>
<comment type="similarity">
    <text evidence="1">Belongs to the membrane fusion protein (MFP) (TC 8.A.1) family.</text>
</comment>
<keyword evidence="2" id="KW-0175">Coiled coil</keyword>
<dbReference type="Pfam" id="PF25917">
    <property type="entry name" value="BSH_RND"/>
    <property type="match status" value="1"/>
</dbReference>
<dbReference type="PANTHER" id="PTHR30469:SF15">
    <property type="entry name" value="HLYD FAMILY OF SECRETION PROTEINS"/>
    <property type="match status" value="1"/>
</dbReference>
<feature type="domain" description="Multidrug resistance protein MdtA-like barrel-sandwich hybrid" evidence="4">
    <location>
        <begin position="58"/>
        <end position="178"/>
    </location>
</feature>
<sequence>MRNILTGISCVVVLCMPSCMQREQQKETIRTVKVASAENYGEVKTATFPGKVKPASEVNLAFRISGPIAKIHVREGQFVRKGELLAEMDQRDYQLQLAATEAEYTQIKAEAERVIKLYEKQSVSENDYDKARLGLQQITAKYEAHKNALEDTKLKAPFNGYIQKRFFDSNETVAAGMPVFSMFSSDVPEVEINIPASEYIKRDLFDKFECYFEIFPGKTFPLELISINHKANLNQLYTLRFRLEAEQGSQLPSPGMSTIVTIAYKPQSTGLVSIPITAVFEVDDQPTVWVCDTTVLTVNARKIKIDGVTNDGRVIVSGGLQAGEQVVSAGVRFLSDGDSVKLLAKPGKSNVGGLL</sequence>
<evidence type="ECO:0000259" key="4">
    <source>
        <dbReference type="Pfam" id="PF25917"/>
    </source>
</evidence>
<reference evidence="5" key="1">
    <citation type="submission" date="2022-05" db="EMBL/GenBank/DDBJ databases">
        <authorList>
            <person name="Sun X."/>
        </authorList>
    </citation>
    <scope>NUCLEOTIDE SEQUENCE</scope>
    <source>
        <strain evidence="5">Ai-910</strain>
    </source>
</reference>
<dbReference type="RefSeq" id="WP_250724479.1">
    <property type="nucleotide sequence ID" value="NZ_CP098400.1"/>
</dbReference>
<dbReference type="NCBIfam" id="TIGR01730">
    <property type="entry name" value="RND_mfp"/>
    <property type="match status" value="1"/>
</dbReference>
<dbReference type="InterPro" id="IPR006143">
    <property type="entry name" value="RND_pump_MFP"/>
</dbReference>
<dbReference type="SUPFAM" id="SSF111369">
    <property type="entry name" value="HlyD-like secretion proteins"/>
    <property type="match status" value="1"/>
</dbReference>
<dbReference type="Gene3D" id="2.40.420.20">
    <property type="match status" value="1"/>
</dbReference>
<dbReference type="Gene3D" id="1.10.287.470">
    <property type="entry name" value="Helix hairpin bin"/>
    <property type="match status" value="1"/>
</dbReference>
<dbReference type="Pfam" id="PF25876">
    <property type="entry name" value="HH_MFP_RND"/>
    <property type="match status" value="1"/>
</dbReference>
<dbReference type="Proteomes" id="UP001056426">
    <property type="component" value="Chromosome"/>
</dbReference>
<dbReference type="InterPro" id="IPR058625">
    <property type="entry name" value="MdtA-like_BSH"/>
</dbReference>
<gene>
    <name evidence="5" type="ORF">M9189_03090</name>
</gene>